<reference evidence="2 3" key="1">
    <citation type="submission" date="2019-04" db="EMBL/GenBank/DDBJ databases">
        <title>An improved genome assembly and genetic linkage map for asparagus bean, Vigna unguiculata ssp. sesquipedialis.</title>
        <authorList>
            <person name="Xia Q."/>
            <person name="Zhang R."/>
            <person name="Dong Y."/>
        </authorList>
    </citation>
    <scope>NUCLEOTIDE SEQUENCE [LARGE SCALE GENOMIC DNA]</scope>
    <source>
        <tissue evidence="2">Leaf</tissue>
    </source>
</reference>
<sequence length="90" mass="9726">MLFRSTTQGIARALTPIPSHNSRDTFRATTQILPAIPPLKYHQKPCRSRLQNQQPKVAVAKLPGGGHIPPSAATSRLLGGEHVPSSAKRL</sequence>
<gene>
    <name evidence="2" type="ORF">DEO72_LG11g1421</name>
</gene>
<evidence type="ECO:0000313" key="2">
    <source>
        <dbReference type="EMBL" id="QCE14421.1"/>
    </source>
</evidence>
<evidence type="ECO:0000256" key="1">
    <source>
        <dbReference type="SAM" id="MobiDB-lite"/>
    </source>
</evidence>
<evidence type="ECO:0000313" key="3">
    <source>
        <dbReference type="Proteomes" id="UP000501690"/>
    </source>
</evidence>
<protein>
    <submittedName>
        <fullName evidence="2">Uncharacterized protein</fullName>
    </submittedName>
</protein>
<keyword evidence="3" id="KW-1185">Reference proteome</keyword>
<accession>A0A4D6NNA5</accession>
<dbReference type="EMBL" id="CP039355">
    <property type="protein sequence ID" value="QCE14421.1"/>
    <property type="molecule type" value="Genomic_DNA"/>
</dbReference>
<dbReference type="Proteomes" id="UP000501690">
    <property type="component" value="Linkage Group LG11"/>
</dbReference>
<name>A0A4D6NNA5_VIGUN</name>
<proteinExistence type="predicted"/>
<feature type="region of interest" description="Disordered" evidence="1">
    <location>
        <begin position="1"/>
        <end position="25"/>
    </location>
</feature>
<organism evidence="2 3">
    <name type="scientific">Vigna unguiculata</name>
    <name type="common">Cowpea</name>
    <dbReference type="NCBI Taxonomy" id="3917"/>
    <lineage>
        <taxon>Eukaryota</taxon>
        <taxon>Viridiplantae</taxon>
        <taxon>Streptophyta</taxon>
        <taxon>Embryophyta</taxon>
        <taxon>Tracheophyta</taxon>
        <taxon>Spermatophyta</taxon>
        <taxon>Magnoliopsida</taxon>
        <taxon>eudicotyledons</taxon>
        <taxon>Gunneridae</taxon>
        <taxon>Pentapetalae</taxon>
        <taxon>rosids</taxon>
        <taxon>fabids</taxon>
        <taxon>Fabales</taxon>
        <taxon>Fabaceae</taxon>
        <taxon>Papilionoideae</taxon>
        <taxon>50 kb inversion clade</taxon>
        <taxon>NPAAA clade</taxon>
        <taxon>indigoferoid/millettioid clade</taxon>
        <taxon>Phaseoleae</taxon>
        <taxon>Vigna</taxon>
    </lineage>
</organism>
<dbReference type="AlphaFoldDB" id="A0A4D6NNA5"/>
<feature type="region of interest" description="Disordered" evidence="1">
    <location>
        <begin position="60"/>
        <end position="90"/>
    </location>
</feature>